<evidence type="ECO:0000259" key="5">
    <source>
        <dbReference type="Pfam" id="PF13439"/>
    </source>
</evidence>
<protein>
    <submittedName>
        <fullName evidence="6">Glycosyltransferase, group 2 family protein</fullName>
        <ecNumber evidence="6">2.4.-.-</ecNumber>
    </submittedName>
</protein>
<comment type="caution">
    <text evidence="6">The sequence shown here is derived from an EMBL/GenBank/DDBJ whole genome shotgun (WGS) entry which is preliminary data.</text>
</comment>
<reference evidence="6 7" key="1">
    <citation type="submission" date="2010-04" db="EMBL/GenBank/DDBJ databases">
        <authorList>
            <person name="Qin X."/>
            <person name="Bachman B."/>
            <person name="Battles P."/>
            <person name="Bell A."/>
            <person name="Bess C."/>
            <person name="Bickham C."/>
            <person name="Chaboub L."/>
            <person name="Chen D."/>
            <person name="Coyle M."/>
            <person name="Deiros D.R."/>
            <person name="Dinh H."/>
            <person name="Forbes L."/>
            <person name="Fowler G."/>
            <person name="Francisco L."/>
            <person name="Fu Q."/>
            <person name="Gubbala S."/>
            <person name="Hale W."/>
            <person name="Han Y."/>
            <person name="Hemphill L."/>
            <person name="Highlander S.K."/>
            <person name="Hirani K."/>
            <person name="Hogues M."/>
            <person name="Jackson L."/>
            <person name="Jakkamsetti A."/>
            <person name="Javaid M."/>
            <person name="Jiang H."/>
            <person name="Korchina V."/>
            <person name="Kovar C."/>
            <person name="Lara F."/>
            <person name="Lee S."/>
            <person name="Mata R."/>
            <person name="Mathew T."/>
            <person name="Moen C."/>
            <person name="Morales K."/>
            <person name="Munidasa M."/>
            <person name="Nazareth L."/>
            <person name="Ngo R."/>
            <person name="Nguyen L."/>
            <person name="Okwuonu G."/>
            <person name="Ongeri F."/>
            <person name="Patil S."/>
            <person name="Petrosino J."/>
            <person name="Pham C."/>
            <person name="Pham P."/>
            <person name="Pu L.-L."/>
            <person name="Puazo M."/>
            <person name="Raj R."/>
            <person name="Reid J."/>
            <person name="Rouhana J."/>
            <person name="Saada N."/>
            <person name="Shang Y."/>
            <person name="Simmons D."/>
            <person name="Thornton R."/>
            <person name="Warren J."/>
            <person name="Weissenberger G."/>
            <person name="Zhang J."/>
            <person name="Zhang L."/>
            <person name="Zhou C."/>
            <person name="Zhu D."/>
            <person name="Muzny D."/>
            <person name="Worley K."/>
            <person name="Gibbs R."/>
        </authorList>
    </citation>
    <scope>NUCLEOTIDE SEQUENCE [LARGE SCALE GENOMIC DNA]</scope>
    <source>
        <strain evidence="6 7">ATCC 49957</strain>
    </source>
</reference>
<accession>D5RHV5</accession>
<dbReference type="OrthoDB" id="9771846at2"/>
<comment type="similarity">
    <text evidence="1">Belongs to the glycosyltransferase 2 family.</text>
</comment>
<dbReference type="Pfam" id="PF00535">
    <property type="entry name" value="Glycos_transf_2"/>
    <property type="match status" value="1"/>
</dbReference>
<dbReference type="CDD" id="cd04186">
    <property type="entry name" value="GT_2_like_c"/>
    <property type="match status" value="1"/>
</dbReference>
<dbReference type="AlphaFoldDB" id="D5RHV5"/>
<feature type="domain" description="Glycosyltransferase subfamily 4-like N-terminal" evidence="5">
    <location>
        <begin position="422"/>
        <end position="599"/>
    </location>
</feature>
<dbReference type="PANTHER" id="PTHR43179:SF12">
    <property type="entry name" value="GALACTOFURANOSYLTRANSFERASE GLFT2"/>
    <property type="match status" value="1"/>
</dbReference>
<dbReference type="SUPFAM" id="SSF53448">
    <property type="entry name" value="Nucleotide-diphospho-sugar transferases"/>
    <property type="match status" value="1"/>
</dbReference>
<dbReference type="InterPro" id="IPR001173">
    <property type="entry name" value="Glyco_trans_2-like"/>
</dbReference>
<dbReference type="SUPFAM" id="SSF53756">
    <property type="entry name" value="UDP-Glycosyltransferase/glycogen phosphorylase"/>
    <property type="match status" value="1"/>
</dbReference>
<dbReference type="RefSeq" id="WP_007003724.1">
    <property type="nucleotide sequence ID" value="NZ_GG770778.1"/>
</dbReference>
<proteinExistence type="inferred from homology"/>
<dbReference type="EMBL" id="ADVL01000116">
    <property type="protein sequence ID" value="EFH13114.1"/>
    <property type="molecule type" value="Genomic_DNA"/>
</dbReference>
<gene>
    <name evidence="6" type="ORF">HMPREF0731_0665</name>
</gene>
<dbReference type="Gene3D" id="3.90.550.10">
    <property type="entry name" value="Spore Coat Polysaccharide Biosynthesis Protein SpsA, Chain A"/>
    <property type="match status" value="1"/>
</dbReference>
<dbReference type="Pfam" id="PF13439">
    <property type="entry name" value="Glyco_transf_4"/>
    <property type="match status" value="1"/>
</dbReference>
<name>D5RHV5_9PROT</name>
<dbReference type="Gene3D" id="3.40.50.2000">
    <property type="entry name" value="Glycogen Phosphorylase B"/>
    <property type="match status" value="2"/>
</dbReference>
<evidence type="ECO:0000256" key="3">
    <source>
        <dbReference type="ARBA" id="ARBA00022679"/>
    </source>
</evidence>
<keyword evidence="7" id="KW-1185">Reference proteome</keyword>
<organism evidence="6 7">
    <name type="scientific">Pseudoroseomonas cervicalis ATCC 49957</name>
    <dbReference type="NCBI Taxonomy" id="525371"/>
    <lineage>
        <taxon>Bacteria</taxon>
        <taxon>Pseudomonadati</taxon>
        <taxon>Pseudomonadota</taxon>
        <taxon>Alphaproteobacteria</taxon>
        <taxon>Acetobacterales</taxon>
        <taxon>Roseomonadaceae</taxon>
        <taxon>Roseomonas</taxon>
    </lineage>
</organism>
<evidence type="ECO:0000259" key="4">
    <source>
        <dbReference type="Pfam" id="PF00535"/>
    </source>
</evidence>
<dbReference type="InterPro" id="IPR028098">
    <property type="entry name" value="Glyco_trans_4-like_N"/>
</dbReference>
<dbReference type="EC" id="2.4.-.-" evidence="6"/>
<evidence type="ECO:0000256" key="1">
    <source>
        <dbReference type="ARBA" id="ARBA00006739"/>
    </source>
</evidence>
<dbReference type="Proteomes" id="UP000005324">
    <property type="component" value="Unassembled WGS sequence"/>
</dbReference>
<dbReference type="InterPro" id="IPR029044">
    <property type="entry name" value="Nucleotide-diphossugar_trans"/>
</dbReference>
<dbReference type="PANTHER" id="PTHR43179">
    <property type="entry name" value="RHAMNOSYLTRANSFERASE WBBL"/>
    <property type="match status" value="1"/>
</dbReference>
<keyword evidence="2 6" id="KW-0328">Glycosyltransferase</keyword>
<feature type="domain" description="Glycosyltransferase 2-like" evidence="4">
    <location>
        <begin position="138"/>
        <end position="311"/>
    </location>
</feature>
<evidence type="ECO:0000313" key="6">
    <source>
        <dbReference type="EMBL" id="EFH13114.1"/>
    </source>
</evidence>
<keyword evidence="3 6" id="KW-0808">Transferase</keyword>
<dbReference type="HOGENOM" id="CLU_006068_0_0_5"/>
<sequence>MARAPREIPTETLLLVTRSGLFDPAHYRLQCPPGALEGQDPVAHYLREGWQQGLDPSQGFATRFYLERNPDVASSGANPLLHYLQAGREEGRAALPPERERLLAAADCIDPPRAPTPAEWAALEATWTPDPRPPVLDVIVPVYAGFDETMRCLYSVLAAPQRTPFRLLVVDDHGPEPALRAALRDLAARGLIELHATPQNLGFVGACNLGMALHPERDVLLLNSDTEVHNDWLDRMHAAARRRPDTGTVTPFSNNAEIFSYPRANRDNWLRLGLDDAALDRLAAEANPGGEAEVPTGVGFCMYVRRDCLDRIGLLDEANFGKGYGEENDLCRRAAAAGWRNILAADVFVRHHGAASFGASKAARVEAAVRKVEELHPGYGQLVSDFITANPMQGYREALDLARMGARAGGGGVLMVTHDWGGGTERHVRDLSALLEAEGIPAFTLRPAPDSPGLLKLDDPLGREMVNLRPYSVARDLPRFAEALRRLKLRLVHIHHLAGMPEAAADFLRLACARAGLAYDVTLHDYMAACPRITMIDRGGVYCGEPALESCERCIARDGSPFGHPSVWEWRERFGRLLRGARRRYVPDADVAERLGRHFPGLGFTLRPHPEPALPERPATATAPAPGAARHVVVIGAIGPHKGSVLLQELATRAQRRALPLRFTILGYTDRDDALRAIGNVAITGAYEEAELPQRLAELAPDLAFFPAVWPETYSYTLSAALAGKVYPVAFGLGAIATRLRALGWGELLPMTAMLRPDTVLDALLDCQPRPLPEEGRARVAEGLAYPGLLGRYYGLEAEQEA</sequence>
<evidence type="ECO:0000313" key="7">
    <source>
        <dbReference type="Proteomes" id="UP000005324"/>
    </source>
</evidence>
<dbReference type="GO" id="GO:0016757">
    <property type="term" value="F:glycosyltransferase activity"/>
    <property type="evidence" value="ECO:0007669"/>
    <property type="project" value="UniProtKB-KW"/>
</dbReference>
<evidence type="ECO:0000256" key="2">
    <source>
        <dbReference type="ARBA" id="ARBA00022676"/>
    </source>
</evidence>